<dbReference type="EMBL" id="KX223815">
    <property type="protein sequence ID" value="ANO58004.1"/>
    <property type="molecule type" value="Genomic_DNA"/>
</dbReference>
<dbReference type="InterPro" id="IPR030934">
    <property type="entry name" value="Intein_C"/>
</dbReference>
<dbReference type="SUPFAM" id="SSF51294">
    <property type="entry name" value="Hedgehog/intein (Hint) domain"/>
    <property type="match status" value="1"/>
</dbReference>
<dbReference type="Proteomes" id="UP000222183">
    <property type="component" value="Segment"/>
</dbReference>
<dbReference type="CDD" id="cd00081">
    <property type="entry name" value="Hint"/>
    <property type="match status" value="1"/>
</dbReference>
<dbReference type="Gene3D" id="2.170.16.10">
    <property type="entry name" value="Hedgehog/Intein (Hint) domain"/>
    <property type="match status" value="1"/>
</dbReference>
<sequence length="143" mass="16102">MDIGFAAGTKVLIKKGQKNIESVTTRDEVLTANGTYRKVSQKMTDKSDDIYELKILFQPDTKVTGNQRYCIRRKMEDGYSLSRWVPVNDVNVGDLVIVYVLDDTAPVHRPVKGIKKLNEGQKVYSLKTNEKHSFTANGAVVHD</sequence>
<organism evidence="1 2">
    <name type="scientific">Lactobacillus phage P1</name>
    <dbReference type="NCBI Taxonomy" id="1846168"/>
    <lineage>
        <taxon>Viruses</taxon>
        <taxon>Duplodnaviria</taxon>
        <taxon>Heunggongvirae</taxon>
        <taxon>Uroviricota</taxon>
        <taxon>Caudoviricetes</taxon>
        <taxon>Tybeckvirinae</taxon>
        <taxon>Maenadvirus</taxon>
        <taxon>Maenadvirus P1</taxon>
    </lineage>
</organism>
<dbReference type="NCBIfam" id="TIGR01443">
    <property type="entry name" value="intein_Cterm"/>
    <property type="match status" value="1"/>
</dbReference>
<reference evidence="1 2" key="1">
    <citation type="journal article" date="2016" name="J. Dairy Sci.">
        <title>Characterization and adsorption of Lactobacillus virulent phage P1.</title>
        <authorList>
            <person name="Chen X."/>
            <person name="Xi Y."/>
            <person name="Zhang H."/>
            <person name="Wang Z."/>
            <person name="Fan M."/>
            <person name="Liu Y."/>
            <person name="Wu W."/>
        </authorList>
    </citation>
    <scope>NUCLEOTIDE SEQUENCE [LARGE SCALE GENOMIC DNA]</scope>
</reference>
<proteinExistence type="predicted"/>
<evidence type="ECO:0000313" key="2">
    <source>
        <dbReference type="Proteomes" id="UP000222183"/>
    </source>
</evidence>
<dbReference type="InterPro" id="IPR036844">
    <property type="entry name" value="Hint_dom_sf"/>
</dbReference>
<evidence type="ECO:0000313" key="1">
    <source>
        <dbReference type="EMBL" id="ANO58004.1"/>
    </source>
</evidence>
<name>A0A1S5RCV4_9CAUD</name>
<protein>
    <submittedName>
        <fullName evidence="1">Uncharacterized protein</fullName>
    </submittedName>
</protein>
<gene>
    <name evidence="1" type="ORF">LVP1_g075</name>
</gene>
<keyword evidence="2" id="KW-1185">Reference proteome</keyword>
<accession>A0A1S5RCV4</accession>